<keyword evidence="1" id="KW-0805">Transcription regulation</keyword>
<feature type="domain" description="HTH arsR-type" evidence="4">
    <location>
        <begin position="26"/>
        <end position="120"/>
    </location>
</feature>
<organism evidence="5 6">
    <name type="scientific">Haploplasma axanthum</name>
    <name type="common">Acholeplasma axanthum</name>
    <dbReference type="NCBI Taxonomy" id="29552"/>
    <lineage>
        <taxon>Bacteria</taxon>
        <taxon>Bacillati</taxon>
        <taxon>Mycoplasmatota</taxon>
        <taxon>Mollicutes</taxon>
        <taxon>Acholeplasmatales</taxon>
        <taxon>Acholeplasmataceae</taxon>
        <taxon>Haploplasma</taxon>
    </lineage>
</organism>
<dbReference type="Proteomes" id="UP000289841">
    <property type="component" value="Chromosome"/>
</dbReference>
<dbReference type="KEGG" id="aaxa:NCTC10138_01255"/>
<dbReference type="STRING" id="1278311.GCA_000428705_00246"/>
<evidence type="ECO:0000313" key="6">
    <source>
        <dbReference type="Proteomes" id="UP000289841"/>
    </source>
</evidence>
<name>A0A449BEK7_HAPAX</name>
<dbReference type="OrthoDB" id="9794330at2"/>
<accession>A0A449BEK7</accession>
<evidence type="ECO:0000256" key="3">
    <source>
        <dbReference type="ARBA" id="ARBA00023163"/>
    </source>
</evidence>
<keyword evidence="6" id="KW-1185">Reference proteome</keyword>
<gene>
    <name evidence="5" type="primary">ziaR_2</name>
    <name evidence="5" type="ORF">NCTC10138_01255</name>
</gene>
<dbReference type="NCBIfam" id="NF033788">
    <property type="entry name" value="HTH_metalloreg"/>
    <property type="match status" value="1"/>
</dbReference>
<dbReference type="PANTHER" id="PTHR33154">
    <property type="entry name" value="TRANSCRIPTIONAL REGULATOR, ARSR FAMILY"/>
    <property type="match status" value="1"/>
</dbReference>
<dbReference type="CDD" id="cd00090">
    <property type="entry name" value="HTH_ARSR"/>
    <property type="match status" value="1"/>
</dbReference>
<keyword evidence="3" id="KW-0804">Transcription</keyword>
<dbReference type="Pfam" id="PF01022">
    <property type="entry name" value="HTH_5"/>
    <property type="match status" value="1"/>
</dbReference>
<evidence type="ECO:0000313" key="5">
    <source>
        <dbReference type="EMBL" id="VEU80867.1"/>
    </source>
</evidence>
<dbReference type="PROSITE" id="PS00846">
    <property type="entry name" value="HTH_ARSR_1"/>
    <property type="match status" value="1"/>
</dbReference>
<dbReference type="InterPro" id="IPR001845">
    <property type="entry name" value="HTH_ArsR_DNA-bd_dom"/>
</dbReference>
<sequence length="122" mass="13889">MKTCGDNCNCTIFHEDVLNEVEEQILSNQKINEISDFFKIMADFTRVKILEAIKDHELCVCDLGHLLGVTKSAVSHQMKTLKKYNLVTSTKKGKMVYYKLNDENVSTIINSVNKFIQGEKNA</sequence>
<evidence type="ECO:0000256" key="1">
    <source>
        <dbReference type="ARBA" id="ARBA00023015"/>
    </source>
</evidence>
<dbReference type="InterPro" id="IPR018334">
    <property type="entry name" value="ArsR_HTH"/>
</dbReference>
<dbReference type="PROSITE" id="PS50987">
    <property type="entry name" value="HTH_ARSR_2"/>
    <property type="match status" value="1"/>
</dbReference>
<keyword evidence="2" id="KW-0238">DNA-binding</keyword>
<evidence type="ECO:0000256" key="2">
    <source>
        <dbReference type="ARBA" id="ARBA00023125"/>
    </source>
</evidence>
<dbReference type="GO" id="GO:0003677">
    <property type="term" value="F:DNA binding"/>
    <property type="evidence" value="ECO:0007669"/>
    <property type="project" value="UniProtKB-KW"/>
</dbReference>
<dbReference type="InterPro" id="IPR036390">
    <property type="entry name" value="WH_DNA-bd_sf"/>
</dbReference>
<reference evidence="5 6" key="1">
    <citation type="submission" date="2019-01" db="EMBL/GenBank/DDBJ databases">
        <authorList>
            <consortium name="Pathogen Informatics"/>
        </authorList>
    </citation>
    <scope>NUCLEOTIDE SEQUENCE [LARGE SCALE GENOMIC DNA]</scope>
    <source>
        <strain evidence="5 6">NCTC10138</strain>
    </source>
</reference>
<proteinExistence type="predicted"/>
<dbReference type="InterPro" id="IPR051081">
    <property type="entry name" value="HTH_MetalResp_TranReg"/>
</dbReference>
<dbReference type="InterPro" id="IPR036388">
    <property type="entry name" value="WH-like_DNA-bd_sf"/>
</dbReference>
<dbReference type="AlphaFoldDB" id="A0A449BEK7"/>
<dbReference type="PANTHER" id="PTHR33154:SF18">
    <property type="entry name" value="ARSENICAL RESISTANCE OPERON REPRESSOR"/>
    <property type="match status" value="1"/>
</dbReference>
<dbReference type="PRINTS" id="PR00778">
    <property type="entry name" value="HTHARSR"/>
</dbReference>
<dbReference type="Gene3D" id="1.10.10.10">
    <property type="entry name" value="Winged helix-like DNA-binding domain superfamily/Winged helix DNA-binding domain"/>
    <property type="match status" value="1"/>
</dbReference>
<dbReference type="RefSeq" id="WP_035375919.1">
    <property type="nucleotide sequence ID" value="NZ_LR215048.1"/>
</dbReference>
<dbReference type="InterPro" id="IPR011991">
    <property type="entry name" value="ArsR-like_HTH"/>
</dbReference>
<dbReference type="GO" id="GO:0003700">
    <property type="term" value="F:DNA-binding transcription factor activity"/>
    <property type="evidence" value="ECO:0007669"/>
    <property type="project" value="InterPro"/>
</dbReference>
<dbReference type="EMBL" id="LR215048">
    <property type="protein sequence ID" value="VEU80867.1"/>
    <property type="molecule type" value="Genomic_DNA"/>
</dbReference>
<dbReference type="SUPFAM" id="SSF46785">
    <property type="entry name" value="Winged helix' DNA-binding domain"/>
    <property type="match status" value="1"/>
</dbReference>
<protein>
    <submittedName>
        <fullName evidence="5">Transcriptional repressor smtB homolog</fullName>
    </submittedName>
</protein>
<dbReference type="SMART" id="SM00418">
    <property type="entry name" value="HTH_ARSR"/>
    <property type="match status" value="1"/>
</dbReference>
<evidence type="ECO:0000259" key="4">
    <source>
        <dbReference type="PROSITE" id="PS50987"/>
    </source>
</evidence>